<sequence length="306" mass="32202">MAKQFILGAGLIGAELTRQLLASGDEVTVGTRRGTVLPGAAATALDASDADAVRTAAIGAETIFVCTNPPYPNWAEEWPPIGESVMVAARETGARLVLMGNLYAHGIPDGPMTASTPFRPADRKGQIRAELSDAIFAAHRRGEVQATEIRASDYFGPGAGGGTAHLGTEFFAPLLAGKTAWVVGNPRLRHSWAFLPDIAATLVAAARTESAFGRAWITPHSTDLDRKSIAGLLARRTGTTGRVVGIPSWALRGIGAFSAQLREVAASSYQFTHEFIADSSETEELLGLRATPLDAALEVTLASLKQ</sequence>
<evidence type="ECO:0000313" key="3">
    <source>
        <dbReference type="Proteomes" id="UP001185069"/>
    </source>
</evidence>
<dbReference type="Gene3D" id="3.40.50.720">
    <property type="entry name" value="NAD(P)-binding Rossmann-like Domain"/>
    <property type="match status" value="1"/>
</dbReference>
<dbReference type="InterPro" id="IPR001509">
    <property type="entry name" value="Epimerase_deHydtase"/>
</dbReference>
<keyword evidence="3" id="KW-1185">Reference proteome</keyword>
<dbReference type="RefSeq" id="WP_309800111.1">
    <property type="nucleotide sequence ID" value="NZ_BAAAHY010000004.1"/>
</dbReference>
<feature type="domain" description="NAD-dependent epimerase/dehydratase" evidence="1">
    <location>
        <begin position="8"/>
        <end position="208"/>
    </location>
</feature>
<protein>
    <submittedName>
        <fullName evidence="2">Nucleoside-diphosphate-sugar epimerase</fullName>
    </submittedName>
</protein>
<comment type="caution">
    <text evidence="2">The sequence shown here is derived from an EMBL/GenBank/DDBJ whole genome shotgun (WGS) entry which is preliminary data.</text>
</comment>
<evidence type="ECO:0000313" key="2">
    <source>
        <dbReference type="EMBL" id="MDR6270807.1"/>
    </source>
</evidence>
<dbReference type="Proteomes" id="UP001185069">
    <property type="component" value="Unassembled WGS sequence"/>
</dbReference>
<name>A0ABU1JED7_9MICC</name>
<dbReference type="SUPFAM" id="SSF51735">
    <property type="entry name" value="NAD(P)-binding Rossmann-fold domains"/>
    <property type="match status" value="1"/>
</dbReference>
<dbReference type="InterPro" id="IPR036291">
    <property type="entry name" value="NAD(P)-bd_dom_sf"/>
</dbReference>
<proteinExistence type="predicted"/>
<accession>A0ABU1JED7</accession>
<reference evidence="2 3" key="1">
    <citation type="submission" date="2023-07" db="EMBL/GenBank/DDBJ databases">
        <title>Sequencing the genomes of 1000 actinobacteria strains.</title>
        <authorList>
            <person name="Klenk H.-P."/>
        </authorList>
    </citation>
    <scope>NUCLEOTIDE SEQUENCE [LARGE SCALE GENOMIC DNA]</scope>
    <source>
        <strain evidence="2 3">DSM 14555</strain>
    </source>
</reference>
<evidence type="ECO:0000259" key="1">
    <source>
        <dbReference type="Pfam" id="PF01370"/>
    </source>
</evidence>
<dbReference type="EMBL" id="JAVDQF010000001">
    <property type="protein sequence ID" value="MDR6270807.1"/>
    <property type="molecule type" value="Genomic_DNA"/>
</dbReference>
<gene>
    <name evidence="2" type="ORF">JOE69_003045</name>
</gene>
<organism evidence="2 3">
    <name type="scientific">Arthrobacter russicus</name>
    <dbReference type="NCBI Taxonomy" id="172040"/>
    <lineage>
        <taxon>Bacteria</taxon>
        <taxon>Bacillati</taxon>
        <taxon>Actinomycetota</taxon>
        <taxon>Actinomycetes</taxon>
        <taxon>Micrococcales</taxon>
        <taxon>Micrococcaceae</taxon>
        <taxon>Arthrobacter</taxon>
    </lineage>
</organism>
<dbReference type="Pfam" id="PF01370">
    <property type="entry name" value="Epimerase"/>
    <property type="match status" value="1"/>
</dbReference>